<proteinExistence type="predicted"/>
<reference evidence="1 4" key="2">
    <citation type="submission" date="2021-03" db="EMBL/GenBank/DDBJ databases">
        <title>Whole genome shotgun sequence of Salinispora arenicola NBRC 105043.</title>
        <authorList>
            <person name="Komaki H."/>
            <person name="Tamura T."/>
        </authorList>
    </citation>
    <scope>NUCLEOTIDE SEQUENCE [LARGE SCALE GENOMIC DNA]</scope>
    <source>
        <strain evidence="1 4">NBRC 105043</strain>
    </source>
</reference>
<dbReference type="GeneID" id="93774278"/>
<gene>
    <name evidence="2" type="ORF">FB564_0336</name>
    <name evidence="1" type="ORF">Sar04_46000</name>
</gene>
<evidence type="ECO:0000313" key="1">
    <source>
        <dbReference type="EMBL" id="GIM87864.1"/>
    </source>
</evidence>
<evidence type="ECO:0000313" key="3">
    <source>
        <dbReference type="Proteomes" id="UP000315983"/>
    </source>
</evidence>
<dbReference type="AlphaFoldDB" id="A0A542XHJ3"/>
<sequence>MQTATTEPKQLPQRTHRITLANVINSDSSRVAVSEAELERMLSGGRAVGRAKVYYTSHPGLDILQALRDGLRRL</sequence>
<dbReference type="Proteomes" id="UP000315983">
    <property type="component" value="Unassembled WGS sequence"/>
</dbReference>
<keyword evidence="4" id="KW-1185">Reference proteome</keyword>
<dbReference type="EMBL" id="BOQM01000049">
    <property type="protein sequence ID" value="GIM87864.1"/>
    <property type="molecule type" value="Genomic_DNA"/>
</dbReference>
<organism evidence="2 3">
    <name type="scientific">Salinispora arenicola</name>
    <dbReference type="NCBI Taxonomy" id="168697"/>
    <lineage>
        <taxon>Bacteria</taxon>
        <taxon>Bacillati</taxon>
        <taxon>Actinomycetota</taxon>
        <taxon>Actinomycetes</taxon>
        <taxon>Micromonosporales</taxon>
        <taxon>Micromonosporaceae</taxon>
        <taxon>Salinispora</taxon>
    </lineage>
</organism>
<dbReference type="RefSeq" id="WP_142116078.1">
    <property type="nucleotide sequence ID" value="NZ_BOQM01000049.1"/>
</dbReference>
<dbReference type="Proteomes" id="UP000677457">
    <property type="component" value="Unassembled WGS sequence"/>
</dbReference>
<evidence type="ECO:0000313" key="4">
    <source>
        <dbReference type="Proteomes" id="UP000677457"/>
    </source>
</evidence>
<name>A0A542XHJ3_SALAC</name>
<comment type="caution">
    <text evidence="2">The sequence shown here is derived from an EMBL/GenBank/DDBJ whole genome shotgun (WGS) entry which is preliminary data.</text>
</comment>
<accession>A0A542XHJ3</accession>
<evidence type="ECO:0000313" key="2">
    <source>
        <dbReference type="EMBL" id="TQL35295.1"/>
    </source>
</evidence>
<dbReference type="EMBL" id="VFOL01000001">
    <property type="protein sequence ID" value="TQL35295.1"/>
    <property type="molecule type" value="Genomic_DNA"/>
</dbReference>
<protein>
    <submittedName>
        <fullName evidence="2">Uncharacterized protein</fullName>
    </submittedName>
</protein>
<reference evidence="2 3" key="1">
    <citation type="submission" date="2019-06" db="EMBL/GenBank/DDBJ databases">
        <title>Sequencing the genomes of 1000 actinobacteria strains.</title>
        <authorList>
            <person name="Klenk H.-P."/>
        </authorList>
    </citation>
    <scope>NUCLEOTIDE SEQUENCE [LARGE SCALE GENOMIC DNA]</scope>
    <source>
        <strain evidence="2 3">DSM 44819</strain>
    </source>
</reference>